<dbReference type="EMBL" id="JADDUC020000001">
    <property type="protein sequence ID" value="KAI1242873.1"/>
    <property type="molecule type" value="Genomic_DNA"/>
</dbReference>
<dbReference type="Proteomes" id="UP000618051">
    <property type="component" value="Unassembled WGS sequence"/>
</dbReference>
<keyword evidence="15" id="KW-0449">Lipoprotein</keyword>
<evidence type="ECO:0000256" key="5">
    <source>
        <dbReference type="ARBA" id="ARBA00022490"/>
    </source>
</evidence>
<dbReference type="PROSITE" id="PS50837">
    <property type="entry name" value="NACHT"/>
    <property type="match status" value="1"/>
</dbReference>
<dbReference type="InterPro" id="IPR051261">
    <property type="entry name" value="NLR"/>
</dbReference>
<dbReference type="InterPro" id="IPR032675">
    <property type="entry name" value="LRR_dom_sf"/>
</dbReference>
<evidence type="ECO:0000256" key="6">
    <source>
        <dbReference type="ARBA" id="ARBA00022588"/>
    </source>
</evidence>
<evidence type="ECO:0000256" key="10">
    <source>
        <dbReference type="ARBA" id="ARBA00022840"/>
    </source>
</evidence>
<accession>A0A835NTM3</accession>
<evidence type="ECO:0000256" key="1">
    <source>
        <dbReference type="ARBA" id="ARBA00004187"/>
    </source>
</evidence>
<dbReference type="SUPFAM" id="SSF47986">
    <property type="entry name" value="DEATH domain"/>
    <property type="match status" value="1"/>
</dbReference>
<reference evidence="20" key="3">
    <citation type="submission" date="2022-01" db="EMBL/GenBank/DDBJ databases">
        <authorList>
            <person name="Rubenstein D.R."/>
        </authorList>
    </citation>
    <scope>NUCLEOTIDE SEQUENCE</scope>
    <source>
        <strain evidence="20">SS15</strain>
        <tissue evidence="20">Liver</tissue>
    </source>
</reference>
<dbReference type="InterPro" id="IPR011029">
    <property type="entry name" value="DEATH-like_dom_sf"/>
</dbReference>
<comment type="caution">
    <text evidence="19">The sequence shown here is derived from an EMBL/GenBank/DDBJ whole genome shotgun (WGS) entry which is preliminary data.</text>
</comment>
<keyword evidence="21" id="KW-1185">Reference proteome</keyword>
<evidence type="ECO:0000256" key="7">
    <source>
        <dbReference type="ARBA" id="ARBA00022614"/>
    </source>
</evidence>
<dbReference type="Gene3D" id="3.40.50.300">
    <property type="entry name" value="P-loop containing nucleotide triphosphate hydrolases"/>
    <property type="match status" value="1"/>
</dbReference>
<protein>
    <submittedName>
        <fullName evidence="19">Nucleotide-binding oligomerization domain-containing protein 1</fullName>
    </submittedName>
</protein>
<dbReference type="PROSITE" id="PS50209">
    <property type="entry name" value="CARD"/>
    <property type="match status" value="1"/>
</dbReference>
<evidence type="ECO:0000256" key="2">
    <source>
        <dbReference type="ARBA" id="ARBA00004193"/>
    </source>
</evidence>
<comment type="similarity">
    <text evidence="16">Belongs to the NOD1-NOD2 family.</text>
</comment>
<evidence type="ECO:0000256" key="9">
    <source>
        <dbReference type="ARBA" id="ARBA00022741"/>
    </source>
</evidence>
<reference evidence="19" key="1">
    <citation type="submission" date="2020-10" db="EMBL/GenBank/DDBJ databases">
        <title>Feather gene expression reveals the developmental basis of iridescence in African starlings.</title>
        <authorList>
            <person name="Rubenstein D.R."/>
        </authorList>
    </citation>
    <scope>NUCLEOTIDE SEQUENCE</scope>
    <source>
        <strain evidence="19">SS15</strain>
        <tissue evidence="19">Liver</tissue>
    </source>
</reference>
<dbReference type="GO" id="GO:0045087">
    <property type="term" value="P:innate immune response"/>
    <property type="evidence" value="ECO:0007669"/>
    <property type="project" value="UniProtKB-KW"/>
</dbReference>
<dbReference type="Pfam" id="PF05729">
    <property type="entry name" value="NACHT"/>
    <property type="match status" value="1"/>
</dbReference>
<keyword evidence="14" id="KW-0564">Palmitate</keyword>
<dbReference type="EMBL" id="JADDUC010000047">
    <property type="protein sequence ID" value="KAG0121587.1"/>
    <property type="molecule type" value="Genomic_DNA"/>
</dbReference>
<dbReference type="GO" id="GO:0016323">
    <property type="term" value="C:basolateral plasma membrane"/>
    <property type="evidence" value="ECO:0007669"/>
    <property type="project" value="UniProtKB-SubCell"/>
</dbReference>
<dbReference type="Pfam" id="PF00619">
    <property type="entry name" value="CARD"/>
    <property type="match status" value="1"/>
</dbReference>
<dbReference type="InterPro" id="IPR041267">
    <property type="entry name" value="NLRP_HD2"/>
</dbReference>
<reference evidence="20 21" key="2">
    <citation type="journal article" date="2021" name="J. Hered.">
        <title>Feather Gene Expression Elucidates the Developmental Basis of Plumage Iridescence in African Starlings.</title>
        <authorList>
            <person name="Rubenstein D.R."/>
            <person name="Corvelo A."/>
            <person name="MacManes M.D."/>
            <person name="Maia R."/>
            <person name="Narzisi G."/>
            <person name="Rousaki A."/>
            <person name="Vandenabeele P."/>
            <person name="Shawkey M.D."/>
            <person name="Solomon J."/>
        </authorList>
    </citation>
    <scope>NUCLEOTIDE SEQUENCE [LARGE SCALE GENOMIC DNA]</scope>
    <source>
        <strain evidence="20">SS15</strain>
    </source>
</reference>
<keyword evidence="5" id="KW-0963">Cytoplasm</keyword>
<dbReference type="CDD" id="cd08324">
    <property type="entry name" value="CARD_NOD1_CARD4"/>
    <property type="match status" value="1"/>
</dbReference>
<keyword evidence="13" id="KW-0472">Membrane</keyword>
<dbReference type="GO" id="GO:0042981">
    <property type="term" value="P:regulation of apoptotic process"/>
    <property type="evidence" value="ECO:0007669"/>
    <property type="project" value="InterPro"/>
</dbReference>
<dbReference type="Pfam" id="PF13516">
    <property type="entry name" value="LRR_6"/>
    <property type="match status" value="2"/>
</dbReference>
<keyword evidence="9" id="KW-0547">Nucleotide-binding</keyword>
<keyword evidence="4" id="KW-1003">Cell membrane</keyword>
<evidence type="ECO:0000259" key="17">
    <source>
        <dbReference type="PROSITE" id="PS50209"/>
    </source>
</evidence>
<dbReference type="InterPro" id="IPR041075">
    <property type="entry name" value="NOD1/2_WH"/>
</dbReference>
<dbReference type="InterPro" id="IPR001315">
    <property type="entry name" value="CARD"/>
</dbReference>
<keyword evidence="11" id="KW-0832">Ubl conjugation</keyword>
<sequence>MEGQFCTNVDISVKKPPGARPWSFIALLKVHRELLVGRIRNTQCLIDNLIKNDYFSTEDAEIVVQFPTQADKVRKILDLVQSKGEEVSEYFVYVLQKVTDAYYELQPWLDEIGYEPSENICSKPVVNTDPELPCYVGSSNQVTGKYCQKLRHELGRDSKFVMLYAQKEEMLLEEIYSNSIMELVSFTNESLGHVGQLEALFDDSVGLINEDGETVYVYGDAGIGKSILLQKIQSLWARKELDIGTKFFFCFRCRMFSCFKEDEAICLQDLLFKYNCYPDQDPTEVFHHILQFPHTVLFTFDGFDEIYSNFDLSSVPEICSPNEPIHPLALLVSLLRGKLLKGSKKILTARTGTEIQKNIIRKKVLLRGFSRNNLKEYTAMFFKDERQRALVSNQLEANPNLCSLCSVPLFCWIIFKCFEHFHSMFDSHELPDSSVTLTDVFLLMIEVHLNRSTKTSLLKSNIRSQAEMFKSRKESLLALGKMAYKGMENSSFIFEQEEISLANISEEDLQLGFLRTVKGYSGCDSQATYEFLHLTLQSFFTALFLVMEEKVGTKELLEFFNECSSTETAQPTCLRIPWLKKQLAGEDPFQNKEHFNFTNMFLCGLLSGSRQKLFRHLVSPAVIKRKRKTLITYLGKNMKSHLKGYTRSRLKSYNQVQVQPNFVWMLRCLYETQSEKVGRMAARRMHANYIKLAYCNAYSADCSAISFVVHHFQKRLALDLDNNNINDYGIKQLQPCFSKLAVIRLSVNQVTDHGVRILYEELSKYQIVSFLGLYNNQITDVGAKYVAKLIEECSSLEYVKIGANKITSEGGKCLAQAIQKSKTMFEIGMWGNQVGDEGAKAFAEALRNHPRLTNVRLTKNELDDEAAVSFAEMLKVNKKLVHLWLIQNQITAKGVKCLSEALKENTTIQEICLNGNLISQEEAKAFENEERIIYEMQSVNRLNPLAGVCILITQFRSILYSDVNNLLTYLYTESIFFHATRSPYCHHCKNITWAGNHVCFKFLEGCIETAAFCFHSVCSGERVWRQIEQLISRLFIALAPGLGTVLVALHQYHVAQHQWGERTIENQLRQCSHICPFFWARATFGIVCSDKLSPVANLVPYLAGTYKLGIQGFFSGTAAFTGLQELNAASGGDFGQKILVWTGLKTRERNWHSWRRPFTAATAHKGPFQQQVPIQLGAMRESTVVLQGCAAAMLCPCSPPATLTAGALCISTCCCWGKTCWLEPAQDPNPTIPCSGSSADADIQQDNHACFSVASFCSLTLFQQTKTGAHCKAVQMAAVRLHQSQKQQNSRIVLDENRGQAGSCQLHSGTPNLLTGGGFSLLAGGSQLLCGIGQPSENTVEQLGQVLPHLPEWEQKTFEIAALRYIRGRENRNDVSEKTAASASGIKA</sequence>
<dbReference type="InterPro" id="IPR001611">
    <property type="entry name" value="Leu-rich_rpt"/>
</dbReference>
<evidence type="ECO:0000313" key="20">
    <source>
        <dbReference type="EMBL" id="KAI1242873.1"/>
    </source>
</evidence>
<dbReference type="Pfam" id="PF17779">
    <property type="entry name" value="WHD_NOD2"/>
    <property type="match status" value="1"/>
</dbReference>
<dbReference type="GO" id="GO:0005737">
    <property type="term" value="C:cytoplasm"/>
    <property type="evidence" value="ECO:0007669"/>
    <property type="project" value="UniProtKB-SubCell"/>
</dbReference>
<evidence type="ECO:0000256" key="13">
    <source>
        <dbReference type="ARBA" id="ARBA00023136"/>
    </source>
</evidence>
<evidence type="ECO:0000256" key="16">
    <source>
        <dbReference type="ARBA" id="ARBA00038296"/>
    </source>
</evidence>
<dbReference type="SUPFAM" id="SSF52047">
    <property type="entry name" value="RNI-like"/>
    <property type="match status" value="1"/>
</dbReference>
<dbReference type="FunFam" id="1.10.533.10:FF:000047">
    <property type="entry name" value="Nucleotide-binding oligomerization domain-containing protein 1"/>
    <property type="match status" value="1"/>
</dbReference>
<feature type="domain" description="NACHT" evidence="18">
    <location>
        <begin position="213"/>
        <end position="352"/>
    </location>
</feature>
<dbReference type="GO" id="GO:0005524">
    <property type="term" value="F:ATP binding"/>
    <property type="evidence" value="ECO:0007669"/>
    <property type="project" value="UniProtKB-KW"/>
</dbReference>
<dbReference type="Pfam" id="PF17776">
    <property type="entry name" value="NLRC4_HD2"/>
    <property type="match status" value="1"/>
</dbReference>
<evidence type="ECO:0000256" key="4">
    <source>
        <dbReference type="ARBA" id="ARBA00022475"/>
    </source>
</evidence>
<dbReference type="PANTHER" id="PTHR24106">
    <property type="entry name" value="NACHT, LRR AND CARD DOMAINS-CONTAINING"/>
    <property type="match status" value="1"/>
</dbReference>
<keyword evidence="6" id="KW-0399">Innate immunity</keyword>
<dbReference type="InterPro" id="IPR007111">
    <property type="entry name" value="NACHT_NTPase"/>
</dbReference>
<evidence type="ECO:0000256" key="15">
    <source>
        <dbReference type="ARBA" id="ARBA00023288"/>
    </source>
</evidence>
<dbReference type="Gene3D" id="1.10.533.10">
    <property type="entry name" value="Death Domain, Fas"/>
    <property type="match status" value="1"/>
</dbReference>
<keyword evidence="7" id="KW-0433">Leucine-rich repeat</keyword>
<dbReference type="OrthoDB" id="120976at2759"/>
<evidence type="ECO:0000256" key="14">
    <source>
        <dbReference type="ARBA" id="ARBA00023139"/>
    </source>
</evidence>
<evidence type="ECO:0000256" key="8">
    <source>
        <dbReference type="ARBA" id="ARBA00022737"/>
    </source>
</evidence>
<dbReference type="InterPro" id="IPR027417">
    <property type="entry name" value="P-loop_NTPase"/>
</dbReference>
<dbReference type="SMART" id="SM00368">
    <property type="entry name" value="LRR_RI"/>
    <property type="match status" value="6"/>
</dbReference>
<dbReference type="Gene3D" id="3.80.10.10">
    <property type="entry name" value="Ribonuclease Inhibitor"/>
    <property type="match status" value="1"/>
</dbReference>
<name>A0A835NTM3_9PASS</name>
<organism evidence="19">
    <name type="scientific">Lamprotornis superbus</name>
    <dbReference type="NCBI Taxonomy" id="245042"/>
    <lineage>
        <taxon>Eukaryota</taxon>
        <taxon>Metazoa</taxon>
        <taxon>Chordata</taxon>
        <taxon>Craniata</taxon>
        <taxon>Vertebrata</taxon>
        <taxon>Euteleostomi</taxon>
        <taxon>Archelosauria</taxon>
        <taxon>Archosauria</taxon>
        <taxon>Dinosauria</taxon>
        <taxon>Saurischia</taxon>
        <taxon>Theropoda</taxon>
        <taxon>Coelurosauria</taxon>
        <taxon>Aves</taxon>
        <taxon>Neognathae</taxon>
        <taxon>Neoaves</taxon>
        <taxon>Telluraves</taxon>
        <taxon>Australaves</taxon>
        <taxon>Passeriformes</taxon>
        <taxon>Sturnidae</taxon>
        <taxon>Lamprotornis</taxon>
    </lineage>
</organism>
<comment type="subcellular location">
    <subcellularLocation>
        <location evidence="1">Basolateral cell membrane</location>
    </subcellularLocation>
    <subcellularLocation>
        <location evidence="2">Cell membrane</location>
        <topology evidence="2">Lipid-anchor</topology>
    </subcellularLocation>
    <subcellularLocation>
        <location evidence="3">Cytoplasm</location>
    </subcellularLocation>
</comment>
<keyword evidence="8" id="KW-0677">Repeat</keyword>
<evidence type="ECO:0000256" key="12">
    <source>
        <dbReference type="ARBA" id="ARBA00022859"/>
    </source>
</evidence>
<keyword evidence="12" id="KW-0391">Immunity</keyword>
<gene>
    <name evidence="20" type="ORF">IHE44_0000428</name>
    <name evidence="19" type="ORF">IHE44_010758</name>
</gene>
<evidence type="ECO:0000313" key="19">
    <source>
        <dbReference type="EMBL" id="KAG0121587.1"/>
    </source>
</evidence>
<feature type="domain" description="CARD" evidence="17">
    <location>
        <begin position="27"/>
        <end position="97"/>
    </location>
</feature>
<keyword evidence="10" id="KW-0067">ATP-binding</keyword>
<evidence type="ECO:0000256" key="11">
    <source>
        <dbReference type="ARBA" id="ARBA00022843"/>
    </source>
</evidence>
<proteinExistence type="inferred from homology"/>
<evidence type="ECO:0000313" key="21">
    <source>
        <dbReference type="Proteomes" id="UP000618051"/>
    </source>
</evidence>
<evidence type="ECO:0000256" key="3">
    <source>
        <dbReference type="ARBA" id="ARBA00004496"/>
    </source>
</evidence>
<evidence type="ECO:0000259" key="18">
    <source>
        <dbReference type="PROSITE" id="PS50837"/>
    </source>
</evidence>